<comment type="catalytic activity">
    <reaction evidence="4">
        <text>alpha-D-galactosyl-(1-&gt;3)-1D-myo-inositol + sucrose = raffinose + myo-inositol</text>
        <dbReference type="Rhea" id="RHEA:20161"/>
        <dbReference type="ChEBI" id="CHEBI:16634"/>
        <dbReference type="ChEBI" id="CHEBI:17268"/>
        <dbReference type="ChEBI" id="CHEBI:17505"/>
        <dbReference type="ChEBI" id="CHEBI:17992"/>
        <dbReference type="EC" id="2.4.1.82"/>
    </reaction>
</comment>
<reference evidence="7" key="1">
    <citation type="submission" date="2014-03" db="EMBL/GenBank/DDBJ databases">
        <title>The Genome Sequence of Puccinia striiformis f. sp. tritici PST-78.</title>
        <authorList>
            <consortium name="The Broad Institute Genome Sequencing Platform"/>
            <person name="Cuomo C."/>
            <person name="Hulbert S."/>
            <person name="Chen X."/>
            <person name="Walker B."/>
            <person name="Young S.K."/>
            <person name="Zeng Q."/>
            <person name="Gargeya S."/>
            <person name="Fitzgerald M."/>
            <person name="Haas B."/>
            <person name="Abouelleil A."/>
            <person name="Alvarado L."/>
            <person name="Arachchi H.M."/>
            <person name="Berlin A.M."/>
            <person name="Chapman S.B."/>
            <person name="Goldberg J."/>
            <person name="Griggs A."/>
            <person name="Gujja S."/>
            <person name="Hansen M."/>
            <person name="Howarth C."/>
            <person name="Imamovic A."/>
            <person name="Larimer J."/>
            <person name="McCowan C."/>
            <person name="Montmayeur A."/>
            <person name="Murphy C."/>
            <person name="Neiman D."/>
            <person name="Pearson M."/>
            <person name="Priest M."/>
            <person name="Roberts A."/>
            <person name="Saif S."/>
            <person name="Shea T."/>
            <person name="Sisk P."/>
            <person name="Sykes S."/>
            <person name="Wortman J."/>
            <person name="Nusbaum C."/>
            <person name="Birren B."/>
        </authorList>
    </citation>
    <scope>NUCLEOTIDE SEQUENCE [LARGE SCALE GENOMIC DNA]</scope>
    <source>
        <strain evidence="7">race PST-78</strain>
    </source>
</reference>
<evidence type="ECO:0000256" key="1">
    <source>
        <dbReference type="ARBA" id="ARBA00001255"/>
    </source>
</evidence>
<proteinExistence type="inferred from homology"/>
<dbReference type="InterPro" id="IPR013785">
    <property type="entry name" value="Aldolase_TIM"/>
</dbReference>
<dbReference type="SUPFAM" id="SSF51445">
    <property type="entry name" value="(Trans)glycosidases"/>
    <property type="match status" value="1"/>
</dbReference>
<dbReference type="Gene3D" id="3.20.20.70">
    <property type="entry name" value="Aldolase class I"/>
    <property type="match status" value="1"/>
</dbReference>
<evidence type="ECO:0000256" key="4">
    <source>
        <dbReference type="ARBA" id="ARBA00049426"/>
    </source>
</evidence>
<organism evidence="6 7">
    <name type="scientific">Puccinia striiformis f. sp. tritici PST-78</name>
    <dbReference type="NCBI Taxonomy" id="1165861"/>
    <lineage>
        <taxon>Eukaryota</taxon>
        <taxon>Fungi</taxon>
        <taxon>Dikarya</taxon>
        <taxon>Basidiomycota</taxon>
        <taxon>Pucciniomycotina</taxon>
        <taxon>Pucciniomycetes</taxon>
        <taxon>Pucciniales</taxon>
        <taxon>Pucciniaceae</taxon>
        <taxon>Puccinia</taxon>
    </lineage>
</organism>
<evidence type="ECO:0000313" key="6">
    <source>
        <dbReference type="EMBL" id="KNE96812.1"/>
    </source>
</evidence>
<gene>
    <name evidence="6" type="ORF">PSTG_09948</name>
</gene>
<dbReference type="Proteomes" id="UP000054564">
    <property type="component" value="Unassembled WGS sequence"/>
</dbReference>
<feature type="region of interest" description="Disordered" evidence="5">
    <location>
        <begin position="729"/>
        <end position="748"/>
    </location>
</feature>
<dbReference type="GO" id="GO:0047274">
    <property type="term" value="F:galactinol-sucrose galactosyltransferase activity"/>
    <property type="evidence" value="ECO:0007669"/>
    <property type="project" value="UniProtKB-EC"/>
</dbReference>
<dbReference type="GO" id="GO:0004557">
    <property type="term" value="F:alpha-galactosidase activity"/>
    <property type="evidence" value="ECO:0007669"/>
    <property type="project" value="UniProtKB-EC"/>
</dbReference>
<evidence type="ECO:0000256" key="2">
    <source>
        <dbReference type="ARBA" id="ARBA00007240"/>
    </source>
</evidence>
<comment type="similarity">
    <text evidence="2">Belongs to the glycosyl hydrolases 36 family.</text>
</comment>
<feature type="compositionally biased region" description="Polar residues" evidence="5">
    <location>
        <begin position="729"/>
        <end position="739"/>
    </location>
</feature>
<dbReference type="Pfam" id="PF05691">
    <property type="entry name" value="Raffinose_syn"/>
    <property type="match status" value="1"/>
</dbReference>
<protein>
    <recommendedName>
        <fullName evidence="8">Alpha-galactosidase</fullName>
    </recommendedName>
</protein>
<evidence type="ECO:0000256" key="3">
    <source>
        <dbReference type="ARBA" id="ARBA00023277"/>
    </source>
</evidence>
<evidence type="ECO:0000313" key="7">
    <source>
        <dbReference type="Proteomes" id="UP000054564"/>
    </source>
</evidence>
<keyword evidence="3" id="KW-0119">Carbohydrate metabolism</keyword>
<dbReference type="InterPro" id="IPR008811">
    <property type="entry name" value="Glycosyl_hydrolases_36"/>
</dbReference>
<dbReference type="STRING" id="1165861.A0A0L0VBX1"/>
<dbReference type="PANTHER" id="PTHR31268:SF32">
    <property type="entry name" value="GALACTINOL--SUCROSE GALACTOSYLTRANSFERASE 2-RELATED"/>
    <property type="match status" value="1"/>
</dbReference>
<dbReference type="AlphaFoldDB" id="A0A0L0VBX1"/>
<dbReference type="EMBL" id="AJIL01000077">
    <property type="protein sequence ID" value="KNE96812.1"/>
    <property type="molecule type" value="Genomic_DNA"/>
</dbReference>
<evidence type="ECO:0000256" key="5">
    <source>
        <dbReference type="SAM" id="MobiDB-lite"/>
    </source>
</evidence>
<dbReference type="InterPro" id="IPR017853">
    <property type="entry name" value="GH"/>
</dbReference>
<evidence type="ECO:0008006" key="8">
    <source>
        <dbReference type="Google" id="ProtNLM"/>
    </source>
</evidence>
<comment type="caution">
    <text evidence="6">The sequence shown here is derived from an EMBL/GenBank/DDBJ whole genome shotgun (WGS) entry which is preliminary data.</text>
</comment>
<feature type="compositionally biased region" description="Polar residues" evidence="5">
    <location>
        <begin position="854"/>
        <end position="869"/>
    </location>
</feature>
<dbReference type="OrthoDB" id="4664297at2759"/>
<dbReference type="PANTHER" id="PTHR31268">
    <property type="match status" value="1"/>
</dbReference>
<name>A0A0L0VBX1_9BASI</name>
<accession>A0A0L0VBX1</accession>
<sequence length="1125" mass="125705">MENGQYFHFNPSINANISLFSTSPNDSYTFYALFQSRLTHQRNKFRPEIWTSSNSEPEWKAIPFVNDNSISDVWHATLQLEPSNRYAFTYRLKLIDGLDQEEQIIWLAKPGQDGQINTYNSYTLGSRLNHLLDACRSESSQHSITSIDESQSGKIQYHRFTLKQQEQQNTHHHPIDLSKLSDSDDVANYELLAFERSKPTWFTPRPLLNLSEISNSLDTQLLIIGDNDQLAIIVPISTNNQSSTIRATPASPITICTEYSNHSGDDDRPVEIVVITGPSSHLRRMMKSLDRTSADQQSGELLRKPRGLGYCTWDSLGGEYKATDVLKMLDSFRDAGMMDAFDRVLLDDGWQDVVGRTLHGWGTNPNWLSDLEIVTPDSALKQPFSLAHAISAIRDRHGQKIKFVGVWMTITGYWDGLDPDSEVMIPFDLQKWSIRDPPLDHQSSSDPVRHWFLPSRSKLYSFWDSYFGYLKSSGADFVKIDNQAALDRLLFCETDPTEDAQIYKNTLMDIVDELTRLHFGQQDEGVIHCMAHSPQIWFREASKSDDDKKKKKIMRTSDDFFPDLSDSNGHRWHVTSNAFTSMVAQGRGYIPDFDMTMSGHQWAGYHGCLRAFSSAPIYLTDRRGQHDLSIFTQLTAPLKADPSRRGVVQPIDGQAGAVLSSCALGQAALDLSSTATPWGLLKVGLSAPYASGALIGIWNVKQRNAAQNDDDLMAVDVLTARDIAETMLSTSEPCSGSSKNEGDDTQERKTCTEDLVLVNLHRPSKDRSSHSIIRRLELLSDFDLEAESIIPQRSSRPIVDTVLDSRPENGYEVWRVSSLVDLPDAAPNNCRIQVASLGLLDQFVGLCGVTRATSTDLDNSPPTQSSAKSEPTPNPPPRPSSLEMETVDGGSGKGLIDYISTILLSPSRATRKAFSKDRVKALFCQIARHPLRSLAVELGSLGKLVWSSILYLFLSPLSSIPPPPAPLVRDLEPLNVPSLTASIPSPSPPSNNVKSLRFECSFNGPIGFIIRLNHSPSNNLENDSKNQINYQDIRSVIRIKIDNQIIELPSPTPDEPHLHTKKRSSEGGVIDIRTLSLSKPSNPLNDTYLFLVQIHLHKLVNVGCSENLIPRQSSWTIGFERFISE</sequence>
<feature type="region of interest" description="Disordered" evidence="5">
    <location>
        <begin position="854"/>
        <end position="887"/>
    </location>
</feature>
<keyword evidence="7" id="KW-1185">Reference proteome</keyword>
<comment type="catalytic activity">
    <reaction evidence="1">
        <text>Hydrolysis of terminal, non-reducing alpha-D-galactose residues in alpha-D-galactosides, including galactose oligosaccharides, galactomannans and galactolipids.</text>
        <dbReference type="EC" id="3.2.1.22"/>
    </reaction>
</comment>